<keyword evidence="3" id="KW-1185">Reference proteome</keyword>
<name>A0AAU9JVI5_9CILI</name>
<dbReference type="Gene3D" id="3.40.50.980">
    <property type="match status" value="1"/>
</dbReference>
<feature type="domain" description="AMP-dependent synthetase/ligase" evidence="1">
    <location>
        <begin position="19"/>
        <end position="98"/>
    </location>
</feature>
<reference evidence="2" key="1">
    <citation type="submission" date="2021-09" db="EMBL/GenBank/DDBJ databases">
        <authorList>
            <consortium name="AG Swart"/>
            <person name="Singh M."/>
            <person name="Singh A."/>
            <person name="Seah K."/>
            <person name="Emmerich C."/>
        </authorList>
    </citation>
    <scope>NUCLEOTIDE SEQUENCE</scope>
    <source>
        <strain evidence="2">ATCC30299</strain>
    </source>
</reference>
<organism evidence="2 3">
    <name type="scientific">Blepharisma stoltei</name>
    <dbReference type="NCBI Taxonomy" id="1481888"/>
    <lineage>
        <taxon>Eukaryota</taxon>
        <taxon>Sar</taxon>
        <taxon>Alveolata</taxon>
        <taxon>Ciliophora</taxon>
        <taxon>Postciliodesmatophora</taxon>
        <taxon>Heterotrichea</taxon>
        <taxon>Heterotrichida</taxon>
        <taxon>Blepharismidae</taxon>
        <taxon>Blepharisma</taxon>
    </lineage>
</organism>
<evidence type="ECO:0000313" key="3">
    <source>
        <dbReference type="Proteomes" id="UP001162131"/>
    </source>
</evidence>
<comment type="caution">
    <text evidence="2">The sequence shown here is derived from an EMBL/GenBank/DDBJ whole genome shotgun (WGS) entry which is preliminary data.</text>
</comment>
<gene>
    <name evidence="2" type="ORF">BSTOLATCC_MIC47954</name>
</gene>
<accession>A0AAU9JVI5</accession>
<dbReference type="AlphaFoldDB" id="A0AAU9JVI5"/>
<dbReference type="EMBL" id="CAJZBQ010000047">
    <property type="protein sequence ID" value="CAG9329124.1"/>
    <property type="molecule type" value="Genomic_DNA"/>
</dbReference>
<dbReference type="Proteomes" id="UP001162131">
    <property type="component" value="Unassembled WGS sequence"/>
</dbReference>
<evidence type="ECO:0000259" key="1">
    <source>
        <dbReference type="Pfam" id="PF00501"/>
    </source>
</evidence>
<protein>
    <recommendedName>
        <fullName evidence="1">AMP-dependent synthetase/ligase domain-containing protein</fullName>
    </recommendedName>
</protein>
<dbReference type="Pfam" id="PF00501">
    <property type="entry name" value="AMP-binding"/>
    <property type="match status" value="1"/>
</dbReference>
<sequence length="333" mass="36941">MLGKTIQRLYSGGPIEKAFAAQLNQFPYRDAWHFLGKQTRWTFKEVNRYSQAYAMGLAELGLHPGDKVVTWLAYKEYPESLILNLACAKAGFEVISLDSTEHFESSMKSAKLLILSPWESFEGYYHIDYLLNHIPEMSKTNAGSLLKSKKFPELKGVIQTGFSTIRGSLKMKQIPVYAELEETLNPMNNFEVKANTPNFSHLGSSHTQEELVNFAADFAKKVGIKGGDTVVNTLVHKYPLTFGSVLGTSFVGAKTVFAPEEDGLSVYNAQHAKVLIVCPGKAQNIKAKGEIETLVIGTKKKENIELVVKTLHNKGVKAKNVVDIDLLTLKKSP</sequence>
<evidence type="ECO:0000313" key="2">
    <source>
        <dbReference type="EMBL" id="CAG9329124.1"/>
    </source>
</evidence>
<dbReference type="InterPro" id="IPR000873">
    <property type="entry name" value="AMP-dep_synth/lig_dom"/>
</dbReference>
<dbReference type="SUPFAM" id="SSF56801">
    <property type="entry name" value="Acetyl-CoA synthetase-like"/>
    <property type="match status" value="1"/>
</dbReference>
<proteinExistence type="predicted"/>